<dbReference type="EMBL" id="JAZAVJ010000027">
    <property type="protein sequence ID" value="KAK7420793.1"/>
    <property type="molecule type" value="Genomic_DNA"/>
</dbReference>
<evidence type="ECO:0000313" key="3">
    <source>
        <dbReference type="Proteomes" id="UP001498476"/>
    </source>
</evidence>
<dbReference type="Proteomes" id="UP001498476">
    <property type="component" value="Unassembled WGS sequence"/>
</dbReference>
<proteinExistence type="predicted"/>
<accession>A0ABR1HHY8</accession>
<protein>
    <recommendedName>
        <fullName evidence="4">Protein kinase domain-containing protein</fullName>
    </recommendedName>
</protein>
<name>A0ABR1HHY8_9HYPO</name>
<comment type="caution">
    <text evidence="2">The sequence shown here is derived from an EMBL/GenBank/DDBJ whole genome shotgun (WGS) entry which is preliminary data.</text>
</comment>
<gene>
    <name evidence="2" type="ORF">QQX98_002597</name>
</gene>
<evidence type="ECO:0008006" key="4">
    <source>
        <dbReference type="Google" id="ProtNLM"/>
    </source>
</evidence>
<dbReference type="SUPFAM" id="SSF56112">
    <property type="entry name" value="Protein kinase-like (PK-like)"/>
    <property type="match status" value="1"/>
</dbReference>
<keyword evidence="3" id="KW-1185">Reference proteome</keyword>
<dbReference type="InterPro" id="IPR011009">
    <property type="entry name" value="Kinase-like_dom_sf"/>
</dbReference>
<feature type="region of interest" description="Disordered" evidence="1">
    <location>
        <begin position="300"/>
        <end position="327"/>
    </location>
</feature>
<sequence length="327" mass="37155">MGLNFLENEFGPLIERTLVYWNESDAPVGLYLTERANINPATHNDCLAKLKVIPTDEDPFPPKAGDVRTLKVAIEETIGDVFDIAYRCPDPVVTLHYILTNVKKPSNDERRNLARIITENVRSMLIRHEVVHGALQTESFLFLDKGNGEYDDQPYITGWMCPPSRIHAPPMGDPPYYMYDPDNPGWWDDVWSLMMILSEIAEWKPLDGTGKGDRQMFMSKVRRRQLVKSDVWKGTTTAAIFEHGFGFIYQPREVLKTYSCDEVNRFFDTLCDLLLHGLPTKIDAPLERAPSISRSKKRVSFNKAVEESDGNVGVLKPSPDPPSPIDE</sequence>
<evidence type="ECO:0000313" key="2">
    <source>
        <dbReference type="EMBL" id="KAK7420793.1"/>
    </source>
</evidence>
<organism evidence="2 3">
    <name type="scientific">Neonectria punicea</name>
    <dbReference type="NCBI Taxonomy" id="979145"/>
    <lineage>
        <taxon>Eukaryota</taxon>
        <taxon>Fungi</taxon>
        <taxon>Dikarya</taxon>
        <taxon>Ascomycota</taxon>
        <taxon>Pezizomycotina</taxon>
        <taxon>Sordariomycetes</taxon>
        <taxon>Hypocreomycetidae</taxon>
        <taxon>Hypocreales</taxon>
        <taxon>Nectriaceae</taxon>
        <taxon>Neonectria</taxon>
    </lineage>
</organism>
<reference evidence="2 3" key="1">
    <citation type="journal article" date="2025" name="Microbiol. Resour. Announc.">
        <title>Draft genome sequences for Neonectria magnoliae and Neonectria punicea, canker pathogens of Liriodendron tulipifera and Acer saccharum in West Virginia.</title>
        <authorList>
            <person name="Petronek H.M."/>
            <person name="Kasson M.T."/>
            <person name="Metheny A.M."/>
            <person name="Stauder C.M."/>
            <person name="Lovett B."/>
            <person name="Lynch S.C."/>
            <person name="Garnas J.R."/>
            <person name="Kasson L.R."/>
            <person name="Stajich J.E."/>
        </authorList>
    </citation>
    <scope>NUCLEOTIDE SEQUENCE [LARGE SCALE GENOMIC DNA]</scope>
    <source>
        <strain evidence="2 3">NRRL 64653</strain>
    </source>
</reference>
<evidence type="ECO:0000256" key="1">
    <source>
        <dbReference type="SAM" id="MobiDB-lite"/>
    </source>
</evidence>
<feature type="compositionally biased region" description="Pro residues" evidence="1">
    <location>
        <begin position="318"/>
        <end position="327"/>
    </location>
</feature>